<protein>
    <submittedName>
        <fullName evidence="9">Golgi pH regulator</fullName>
    </submittedName>
</protein>
<dbReference type="PANTHER" id="PTHR15948:SF0">
    <property type="entry name" value="GOLGI PH REGULATOR A-RELATED"/>
    <property type="match status" value="1"/>
</dbReference>
<evidence type="ECO:0000256" key="6">
    <source>
        <dbReference type="SAM" id="Phobius"/>
    </source>
</evidence>
<proteinExistence type="predicted"/>
<keyword evidence="2 6" id="KW-0812">Transmembrane</keyword>
<evidence type="ECO:0000256" key="4">
    <source>
        <dbReference type="ARBA" id="ARBA00023136"/>
    </source>
</evidence>
<keyword evidence="3 6" id="KW-1133">Transmembrane helix</keyword>
<evidence type="ECO:0000256" key="2">
    <source>
        <dbReference type="ARBA" id="ARBA00022692"/>
    </source>
</evidence>
<dbReference type="InterPro" id="IPR015672">
    <property type="entry name" value="GPHR/GTG"/>
</dbReference>
<feature type="transmembrane region" description="Helical" evidence="6">
    <location>
        <begin position="433"/>
        <end position="455"/>
    </location>
</feature>
<reference evidence="9 10" key="1">
    <citation type="journal article" date="2019" name="Environ. Microbiol.">
        <title>At the nexus of three kingdoms: the genome of the mycorrhizal fungus Gigaspora margarita provides insights into plant, endobacterial and fungal interactions.</title>
        <authorList>
            <person name="Venice F."/>
            <person name="Ghignone S."/>
            <person name="Salvioli di Fossalunga A."/>
            <person name="Amselem J."/>
            <person name="Novero M."/>
            <person name="Xianan X."/>
            <person name="Sedzielewska Toro K."/>
            <person name="Morin E."/>
            <person name="Lipzen A."/>
            <person name="Grigoriev I.V."/>
            <person name="Henrissat B."/>
            <person name="Martin F.M."/>
            <person name="Bonfante P."/>
        </authorList>
    </citation>
    <scope>NUCLEOTIDE SEQUENCE [LARGE SCALE GENOMIC DNA]</scope>
    <source>
        <strain evidence="9 10">BEG34</strain>
    </source>
</reference>
<dbReference type="Pfam" id="PF12430">
    <property type="entry name" value="ABA_GPCR"/>
    <property type="match status" value="1"/>
</dbReference>
<keyword evidence="4 6" id="KW-0472">Membrane</keyword>
<dbReference type="EMBL" id="WTPW01000373">
    <property type="protein sequence ID" value="KAF0517988.1"/>
    <property type="molecule type" value="Genomic_DNA"/>
</dbReference>
<evidence type="ECO:0000313" key="9">
    <source>
        <dbReference type="EMBL" id="KAF0517988.1"/>
    </source>
</evidence>
<gene>
    <name evidence="9" type="ORF">F8M41_016831</name>
</gene>
<dbReference type="InterPro" id="IPR025969">
    <property type="entry name" value="ABA_GPCR_dom"/>
</dbReference>
<dbReference type="GO" id="GO:0016020">
    <property type="term" value="C:membrane"/>
    <property type="evidence" value="ECO:0007669"/>
    <property type="project" value="UniProtKB-SubCell"/>
</dbReference>
<feature type="transmembrane region" description="Helical" evidence="6">
    <location>
        <begin position="119"/>
        <end position="138"/>
    </location>
</feature>
<evidence type="ECO:0000256" key="1">
    <source>
        <dbReference type="ARBA" id="ARBA00004141"/>
    </source>
</evidence>
<feature type="transmembrane region" description="Helical" evidence="6">
    <location>
        <begin position="14"/>
        <end position="32"/>
    </location>
</feature>
<accession>A0A8H4ANZ0</accession>
<comment type="subcellular location">
    <subcellularLocation>
        <location evidence="1">Membrane</location>
        <topology evidence="1">Multi-pass membrane protein</topology>
    </subcellularLocation>
</comment>
<feature type="compositionally biased region" description="Low complexity" evidence="5">
    <location>
        <begin position="473"/>
        <end position="491"/>
    </location>
</feature>
<feature type="transmembrane region" description="Helical" evidence="6">
    <location>
        <begin position="53"/>
        <end position="76"/>
    </location>
</feature>
<evidence type="ECO:0000256" key="5">
    <source>
        <dbReference type="SAM" id="MobiDB-lite"/>
    </source>
</evidence>
<evidence type="ECO:0000256" key="3">
    <source>
        <dbReference type="ARBA" id="ARBA00022989"/>
    </source>
</evidence>
<keyword evidence="10" id="KW-1185">Reference proteome</keyword>
<feature type="domain" description="Golgi pH regulator conserved" evidence="8">
    <location>
        <begin position="178"/>
        <end position="239"/>
    </location>
</feature>
<evidence type="ECO:0000259" key="7">
    <source>
        <dbReference type="Pfam" id="PF12430"/>
    </source>
</evidence>
<dbReference type="AlphaFoldDB" id="A0A8H4ANZ0"/>
<sequence>MIHEFTFTLLYDGLIQFGSQLLFFAFGWIFLVKKLFKDYESSTDRRDAQVVQAIFSLTFSTSCALFELIIFEIVEIMHKDSRWFCWKMTLYILLFLVIILMPFYQLYLIITKIQESLRLRYSIVIVILCWATYFYIFWRVGDFFPIEKTASAAEKNDHLTNFTDSTKIPQGDVFIQFGMSRVGVIGVTLMAILSGFGAVNSPYATLFFFLRQVTDADIQAAEKKYLQTLDIIISKKRRILISQARQRSAVEQQGSRVGGFMRKMINTMTNHMGIGGENIGMLRQEVAGLENLSRQLYMDIDDLYQERDRLQYSKTWQGKYFNFMGKTDPITYGLALAIKYIKIDLNVDFWSQQLSFFFVGLMIIFSIRGLLIQLLKFFRAVSNSVSRNDIVLLLAQIMGMYFLSAFLMMRMSLPVIYRNTISSLLGSIEFNFYHRWFDVIFLVSGLASVVLLYFVHQANNSNVMLSSASMSSISTGSSGGSSTTPTSDYSTNYSPNYSPTGTNNRAGDWEHASGASRWVNTGLHHRD</sequence>
<evidence type="ECO:0000259" key="8">
    <source>
        <dbReference type="Pfam" id="PF12537"/>
    </source>
</evidence>
<dbReference type="InterPro" id="IPR022535">
    <property type="entry name" value="Golgi_pH-regulator_cons_dom"/>
</dbReference>
<feature type="transmembrane region" description="Helical" evidence="6">
    <location>
        <begin position="88"/>
        <end position="107"/>
    </location>
</feature>
<evidence type="ECO:0000313" key="10">
    <source>
        <dbReference type="Proteomes" id="UP000439903"/>
    </source>
</evidence>
<dbReference type="Proteomes" id="UP000439903">
    <property type="component" value="Unassembled WGS sequence"/>
</dbReference>
<feature type="compositionally biased region" description="Polar residues" evidence="5">
    <location>
        <begin position="492"/>
        <end position="505"/>
    </location>
</feature>
<dbReference type="OrthoDB" id="264392at2759"/>
<organism evidence="9 10">
    <name type="scientific">Gigaspora margarita</name>
    <dbReference type="NCBI Taxonomy" id="4874"/>
    <lineage>
        <taxon>Eukaryota</taxon>
        <taxon>Fungi</taxon>
        <taxon>Fungi incertae sedis</taxon>
        <taxon>Mucoromycota</taxon>
        <taxon>Glomeromycotina</taxon>
        <taxon>Glomeromycetes</taxon>
        <taxon>Diversisporales</taxon>
        <taxon>Gigasporaceae</taxon>
        <taxon>Gigaspora</taxon>
    </lineage>
</organism>
<feature type="transmembrane region" description="Helical" evidence="6">
    <location>
        <begin position="354"/>
        <end position="378"/>
    </location>
</feature>
<name>A0A8H4ANZ0_GIGMA</name>
<dbReference type="Pfam" id="PF12537">
    <property type="entry name" value="GPHR_N"/>
    <property type="match status" value="1"/>
</dbReference>
<feature type="region of interest" description="Disordered" evidence="5">
    <location>
        <begin position="473"/>
        <end position="506"/>
    </location>
</feature>
<dbReference type="PANTHER" id="PTHR15948">
    <property type="entry name" value="G-PROTEIN COUPLED RECEPTOR 89-RELATED"/>
    <property type="match status" value="1"/>
</dbReference>
<feature type="domain" description="Abscisic acid G-protein coupled receptor-like" evidence="7">
    <location>
        <begin position="325"/>
        <end position="456"/>
    </location>
</feature>
<comment type="caution">
    <text evidence="9">The sequence shown here is derived from an EMBL/GenBank/DDBJ whole genome shotgun (WGS) entry which is preliminary data.</text>
</comment>
<feature type="transmembrane region" description="Helical" evidence="6">
    <location>
        <begin position="390"/>
        <end position="413"/>
    </location>
</feature>